<gene>
    <name evidence="1" type="ORF">AJGP001_02925</name>
</gene>
<proteinExistence type="predicted"/>
<sequence length="61" mass="6956">MTTFRQIKAIQERVRGLALNSKVYFFDSSEEYEEAVEAGRIGDSDVCIIDDILNDEISILQ</sequence>
<keyword evidence="2" id="KW-1185">Reference proteome</keyword>
<dbReference type="Proteomes" id="UP000189661">
    <property type="component" value="Chromosome"/>
</dbReference>
<dbReference type="EMBL" id="CP019401">
    <property type="protein sequence ID" value="AQU78313.1"/>
    <property type="molecule type" value="Genomic_DNA"/>
</dbReference>
<organism evidence="1 2">
    <name type="scientific">Planococcus faecalis</name>
    <dbReference type="NCBI Taxonomy" id="1598147"/>
    <lineage>
        <taxon>Bacteria</taxon>
        <taxon>Bacillati</taxon>
        <taxon>Bacillota</taxon>
        <taxon>Bacilli</taxon>
        <taxon>Bacillales</taxon>
        <taxon>Caryophanaceae</taxon>
        <taxon>Planococcus</taxon>
    </lineage>
</organism>
<protein>
    <submittedName>
        <fullName evidence="1">Uncharacterized protein</fullName>
    </submittedName>
</protein>
<evidence type="ECO:0000313" key="2">
    <source>
        <dbReference type="Proteomes" id="UP000189661"/>
    </source>
</evidence>
<dbReference type="RefSeq" id="WP_071154650.1">
    <property type="nucleotide sequence ID" value="NZ_CP019401.1"/>
</dbReference>
<accession>A0ABM6IP08</accession>
<name>A0ABM6IP08_9BACL</name>
<reference evidence="1 2" key="1">
    <citation type="submission" date="2017-01" db="EMBL/GenBank/DDBJ databases">
        <title>Planococcus faecalis genome complete sequence.</title>
        <authorList>
            <person name="Lee P.C."/>
        </authorList>
    </citation>
    <scope>NUCLEOTIDE SEQUENCE [LARGE SCALE GENOMIC DNA]</scope>
    <source>
        <strain evidence="1 2">AJ003</strain>
    </source>
</reference>
<evidence type="ECO:0000313" key="1">
    <source>
        <dbReference type="EMBL" id="AQU78313.1"/>
    </source>
</evidence>